<name>A0A067PUQ5_9AGAM</name>
<keyword evidence="2" id="KW-1185">Reference proteome</keyword>
<sequence>MNPLLPQEVIDQVIDHLHDDPTALSSCSLTCRAWTPSSQLHIFHSVTLEPTLVQPLSHLLQTSPHIARYIISLKLSPATHHGAQGPYAYISLNIGIPAIVPRLSNVRKLELELLRSRFLEDTAFRALSEAFPHLRIIVARRCQIVGLDDWFTNLICTHPDVIKLEMLDCAFGQIDHFRRIDISPLLGVTAFPNISSLTWDSPSWIDTPGIQSLLSHHTLSRLEMLDISVTNLVMISDLANVISTAARSLKALTLRFNHLVVKCATVQALENVLQHCSALRVLSIDTVPHLFNSPHQRKWLEVILHALPASRLEEFYFRFITVGRLEYENRDWDAIFEILSLAKFDSLRKIQLAPRDRTDAPSEPEELRRKASRLGERVKFLPYG</sequence>
<dbReference type="STRING" id="933084.A0A067PUQ5"/>
<reference evidence="2" key="1">
    <citation type="journal article" date="2014" name="Proc. Natl. Acad. Sci. U.S.A.">
        <title>Extensive sampling of basidiomycete genomes demonstrates inadequacy of the white-rot/brown-rot paradigm for wood decay fungi.</title>
        <authorList>
            <person name="Riley R."/>
            <person name="Salamov A.A."/>
            <person name="Brown D.W."/>
            <person name="Nagy L.G."/>
            <person name="Floudas D."/>
            <person name="Held B.W."/>
            <person name="Levasseur A."/>
            <person name="Lombard V."/>
            <person name="Morin E."/>
            <person name="Otillar R."/>
            <person name="Lindquist E.A."/>
            <person name="Sun H."/>
            <person name="LaButti K.M."/>
            <person name="Schmutz J."/>
            <person name="Jabbour D."/>
            <person name="Luo H."/>
            <person name="Baker S.E."/>
            <person name="Pisabarro A.G."/>
            <person name="Walton J.D."/>
            <person name="Blanchette R.A."/>
            <person name="Henrissat B."/>
            <person name="Martin F."/>
            <person name="Cullen D."/>
            <person name="Hibbett D.S."/>
            <person name="Grigoriev I.V."/>
        </authorList>
    </citation>
    <scope>NUCLEOTIDE SEQUENCE [LARGE SCALE GENOMIC DNA]</scope>
    <source>
        <strain evidence="2">MUCL 33604</strain>
    </source>
</reference>
<proteinExistence type="predicted"/>
<evidence type="ECO:0008006" key="3">
    <source>
        <dbReference type="Google" id="ProtNLM"/>
    </source>
</evidence>
<accession>A0A067PUQ5</accession>
<dbReference type="SUPFAM" id="SSF52047">
    <property type="entry name" value="RNI-like"/>
    <property type="match status" value="1"/>
</dbReference>
<dbReference type="EMBL" id="KL197717">
    <property type="protein sequence ID" value="KDQ58439.1"/>
    <property type="molecule type" value="Genomic_DNA"/>
</dbReference>
<evidence type="ECO:0000313" key="1">
    <source>
        <dbReference type="EMBL" id="KDQ58439.1"/>
    </source>
</evidence>
<dbReference type="AlphaFoldDB" id="A0A067PUQ5"/>
<dbReference type="Proteomes" id="UP000027265">
    <property type="component" value="Unassembled WGS sequence"/>
</dbReference>
<evidence type="ECO:0000313" key="2">
    <source>
        <dbReference type="Proteomes" id="UP000027265"/>
    </source>
</evidence>
<dbReference type="OrthoDB" id="2788229at2759"/>
<dbReference type="HOGENOM" id="CLU_036316_4_1_1"/>
<dbReference type="Gene3D" id="3.80.10.10">
    <property type="entry name" value="Ribonuclease Inhibitor"/>
    <property type="match status" value="1"/>
</dbReference>
<dbReference type="InterPro" id="IPR032675">
    <property type="entry name" value="LRR_dom_sf"/>
</dbReference>
<dbReference type="InParanoid" id="A0A067PUQ5"/>
<gene>
    <name evidence="1" type="ORF">JAAARDRAFT_57368</name>
</gene>
<organism evidence="1 2">
    <name type="scientific">Jaapia argillacea MUCL 33604</name>
    <dbReference type="NCBI Taxonomy" id="933084"/>
    <lineage>
        <taxon>Eukaryota</taxon>
        <taxon>Fungi</taxon>
        <taxon>Dikarya</taxon>
        <taxon>Basidiomycota</taxon>
        <taxon>Agaricomycotina</taxon>
        <taxon>Agaricomycetes</taxon>
        <taxon>Agaricomycetidae</taxon>
        <taxon>Jaapiales</taxon>
        <taxon>Jaapiaceae</taxon>
        <taxon>Jaapia</taxon>
    </lineage>
</organism>
<protein>
    <recommendedName>
        <fullName evidence="3">F-box domain-containing protein</fullName>
    </recommendedName>
</protein>